<dbReference type="EMBL" id="CP048877">
    <property type="protein sequence ID" value="QIJ70830.1"/>
    <property type="molecule type" value="Genomic_DNA"/>
</dbReference>
<dbReference type="Pfam" id="PF02545">
    <property type="entry name" value="Maf"/>
    <property type="match status" value="1"/>
</dbReference>
<dbReference type="CDD" id="cd00555">
    <property type="entry name" value="Maf"/>
    <property type="match status" value="1"/>
</dbReference>
<dbReference type="InterPro" id="IPR003697">
    <property type="entry name" value="Maf-like"/>
</dbReference>
<name>A0A6G7PT85_9BACT</name>
<keyword evidence="2 4" id="KW-0378">Hydrolase</keyword>
<dbReference type="GO" id="GO:0009117">
    <property type="term" value="P:nucleotide metabolic process"/>
    <property type="evidence" value="ECO:0007669"/>
    <property type="project" value="UniProtKB-KW"/>
</dbReference>
<dbReference type="NCBIfam" id="TIGR00172">
    <property type="entry name" value="maf"/>
    <property type="match status" value="1"/>
</dbReference>
<accession>A0A6G7PT85</accession>
<feature type="site" description="Important for substrate specificity" evidence="4">
    <location>
        <position position="24"/>
    </location>
</feature>
<feature type="active site" description="Proton acceptor" evidence="4">
    <location>
        <position position="81"/>
    </location>
</feature>
<comment type="cofactor">
    <cofactor evidence="1 4">
        <name>a divalent metal cation</name>
        <dbReference type="ChEBI" id="CHEBI:60240"/>
    </cofactor>
</comment>
<comment type="subcellular location">
    <subcellularLocation>
        <location evidence="4">Cytoplasm</location>
    </subcellularLocation>
</comment>
<dbReference type="PANTHER" id="PTHR43213">
    <property type="entry name" value="BIFUNCTIONAL DTTP/UTP PYROPHOSPHATASE/METHYLTRANSFERASE PROTEIN-RELATED"/>
    <property type="match status" value="1"/>
</dbReference>
<reference evidence="5 6" key="1">
    <citation type="submission" date="2020-02" db="EMBL/GenBank/DDBJ databases">
        <title>Genome analysis of Thermosulfuriphilus ammonigenes ST65T, an anaerobic thermophilic chemolithoautotrophic bacterium isolated from a deep-sea hydrothermal vent.</title>
        <authorList>
            <person name="Slobodkina G."/>
            <person name="Allioux M."/>
            <person name="Merkel A."/>
            <person name="Alain K."/>
            <person name="Jebbar M."/>
            <person name="Slobodkin A."/>
        </authorList>
    </citation>
    <scope>NUCLEOTIDE SEQUENCE [LARGE SCALE GENOMIC DNA]</scope>
    <source>
        <strain evidence="5 6">ST65</strain>
    </source>
</reference>
<dbReference type="KEGG" id="tav:G4V39_00460"/>
<feature type="site" description="Important for substrate specificity" evidence="4">
    <location>
        <position position="165"/>
    </location>
</feature>
<dbReference type="PIRSF" id="PIRSF006305">
    <property type="entry name" value="Maf"/>
    <property type="match status" value="1"/>
</dbReference>
<dbReference type="RefSeq" id="WP_166031053.1">
    <property type="nucleotide sequence ID" value="NZ_CP048877.1"/>
</dbReference>
<dbReference type="GO" id="GO:0005737">
    <property type="term" value="C:cytoplasm"/>
    <property type="evidence" value="ECO:0007669"/>
    <property type="project" value="UniProtKB-SubCell"/>
</dbReference>
<keyword evidence="3 4" id="KW-0546">Nucleotide metabolism</keyword>
<comment type="caution">
    <text evidence="4">Lacks conserved residue(s) required for the propagation of feature annotation.</text>
</comment>
<feature type="site" description="Important for substrate specificity" evidence="4">
    <location>
        <position position="82"/>
    </location>
</feature>
<dbReference type="PANTHER" id="PTHR43213:SF5">
    <property type="entry name" value="BIFUNCTIONAL DTTP_UTP PYROPHOSPHATASE_METHYLTRANSFERASE PROTEIN-RELATED"/>
    <property type="match status" value="1"/>
</dbReference>
<keyword evidence="4" id="KW-0963">Cytoplasm</keyword>
<dbReference type="EC" id="3.6.1.9" evidence="4"/>
<evidence type="ECO:0000256" key="1">
    <source>
        <dbReference type="ARBA" id="ARBA00001968"/>
    </source>
</evidence>
<protein>
    <recommendedName>
        <fullName evidence="4">dTTP/UTP pyrophosphatase</fullName>
        <shortName evidence="4">dTTPase/UTPase</shortName>
        <ecNumber evidence="4">3.6.1.9</ecNumber>
    </recommendedName>
    <alternativeName>
        <fullName evidence="4">Nucleoside triphosphate pyrophosphatase</fullName>
    </alternativeName>
    <alternativeName>
        <fullName evidence="4">Nucleotide pyrophosphatase</fullName>
        <shortName evidence="4">Nucleotide PPase</shortName>
    </alternativeName>
</protein>
<comment type="catalytic activity">
    <reaction evidence="4">
        <text>dTTP + H2O = dTMP + diphosphate + H(+)</text>
        <dbReference type="Rhea" id="RHEA:28534"/>
        <dbReference type="ChEBI" id="CHEBI:15377"/>
        <dbReference type="ChEBI" id="CHEBI:15378"/>
        <dbReference type="ChEBI" id="CHEBI:33019"/>
        <dbReference type="ChEBI" id="CHEBI:37568"/>
        <dbReference type="ChEBI" id="CHEBI:63528"/>
        <dbReference type="EC" id="3.6.1.9"/>
    </reaction>
</comment>
<proteinExistence type="inferred from homology"/>
<gene>
    <name evidence="5" type="ORF">G4V39_00460</name>
</gene>
<evidence type="ECO:0000313" key="5">
    <source>
        <dbReference type="EMBL" id="QIJ70830.1"/>
    </source>
</evidence>
<dbReference type="Proteomes" id="UP000502179">
    <property type="component" value="Chromosome"/>
</dbReference>
<keyword evidence="6" id="KW-1185">Reference proteome</keyword>
<organism evidence="5 6">
    <name type="scientific">Thermosulfuriphilus ammonigenes</name>
    <dbReference type="NCBI Taxonomy" id="1936021"/>
    <lineage>
        <taxon>Bacteria</taxon>
        <taxon>Pseudomonadati</taxon>
        <taxon>Thermodesulfobacteriota</taxon>
        <taxon>Thermodesulfobacteria</taxon>
        <taxon>Thermodesulfobacteriales</taxon>
        <taxon>Thermodesulfobacteriaceae</taxon>
        <taxon>Thermosulfuriphilus</taxon>
    </lineage>
</organism>
<dbReference type="Gene3D" id="3.90.950.10">
    <property type="match status" value="1"/>
</dbReference>
<comment type="catalytic activity">
    <reaction evidence="4">
        <text>UTP + H2O = UMP + diphosphate + H(+)</text>
        <dbReference type="Rhea" id="RHEA:29395"/>
        <dbReference type="ChEBI" id="CHEBI:15377"/>
        <dbReference type="ChEBI" id="CHEBI:15378"/>
        <dbReference type="ChEBI" id="CHEBI:33019"/>
        <dbReference type="ChEBI" id="CHEBI:46398"/>
        <dbReference type="ChEBI" id="CHEBI:57865"/>
        <dbReference type="EC" id="3.6.1.9"/>
    </reaction>
</comment>
<dbReference type="GO" id="GO:0047429">
    <property type="term" value="F:nucleoside triphosphate diphosphatase activity"/>
    <property type="evidence" value="ECO:0007669"/>
    <property type="project" value="UniProtKB-EC"/>
</dbReference>
<comment type="function">
    <text evidence="4">Nucleoside triphosphate pyrophosphatase that hydrolyzes dTTP and UTP. May have a dual role in cell division arrest and in preventing the incorporation of modified nucleotides into cellular nucleic acids.</text>
</comment>
<evidence type="ECO:0000256" key="2">
    <source>
        <dbReference type="ARBA" id="ARBA00022801"/>
    </source>
</evidence>
<dbReference type="InterPro" id="IPR029001">
    <property type="entry name" value="ITPase-like_fam"/>
</dbReference>
<evidence type="ECO:0000313" key="6">
    <source>
        <dbReference type="Proteomes" id="UP000502179"/>
    </source>
</evidence>
<dbReference type="HAMAP" id="MF_00528">
    <property type="entry name" value="Maf"/>
    <property type="match status" value="1"/>
</dbReference>
<evidence type="ECO:0000256" key="4">
    <source>
        <dbReference type="HAMAP-Rule" id="MF_00528"/>
    </source>
</evidence>
<evidence type="ECO:0000256" key="3">
    <source>
        <dbReference type="ARBA" id="ARBA00023080"/>
    </source>
</evidence>
<sequence length="204" mass="22431">MDHSERPGPFRNLAPLVLASSSPRRQEMLARLGISFETFPSEVSEAQRPLESPENYVCRLALKKAQKVASLRPRAFVLAADTTVVIGEKILGKPESLQEAREMLSMLSGREHQVLTAYAILGPQGQSRGGLSITSVVFKKLLPEEIEAYLRTPEPWDKAGAYAIQGLASYMIRRVRGSVSNVVGLPLTEAIEDLLSLGVITYRL</sequence>
<comment type="similarity">
    <text evidence="4">Belongs to the Maf family. YhdE subfamily.</text>
</comment>
<dbReference type="AlphaFoldDB" id="A0A6G7PT85"/>
<dbReference type="SUPFAM" id="SSF52972">
    <property type="entry name" value="ITPase-like"/>
    <property type="match status" value="1"/>
</dbReference>